<gene>
    <name evidence="3" type="ORF">Asi02nite_10640</name>
</gene>
<dbReference type="InterPro" id="IPR036388">
    <property type="entry name" value="WH-like_DNA-bd_sf"/>
</dbReference>
<dbReference type="InterPro" id="IPR000792">
    <property type="entry name" value="Tscrpt_reg_LuxR_C"/>
</dbReference>
<dbReference type="PROSITE" id="PS50006">
    <property type="entry name" value="FHA_DOMAIN"/>
    <property type="match status" value="1"/>
</dbReference>
<dbReference type="RefSeq" id="WP_203711027.1">
    <property type="nucleotide sequence ID" value="NZ_BONE01000006.1"/>
</dbReference>
<dbReference type="SMART" id="SM00421">
    <property type="entry name" value="HTH_LUXR"/>
    <property type="match status" value="1"/>
</dbReference>
<dbReference type="InterPro" id="IPR016032">
    <property type="entry name" value="Sig_transdc_resp-reg_C-effctor"/>
</dbReference>
<dbReference type="SMART" id="SM00240">
    <property type="entry name" value="FHA"/>
    <property type="match status" value="1"/>
</dbReference>
<dbReference type="SUPFAM" id="SSF49879">
    <property type="entry name" value="SMAD/FHA domain"/>
    <property type="match status" value="1"/>
</dbReference>
<evidence type="ECO:0000259" key="2">
    <source>
        <dbReference type="PROSITE" id="PS50006"/>
    </source>
</evidence>
<dbReference type="InterPro" id="IPR000253">
    <property type="entry name" value="FHA_dom"/>
</dbReference>
<evidence type="ECO:0000313" key="3">
    <source>
        <dbReference type="EMBL" id="GIF71546.1"/>
    </source>
</evidence>
<comment type="caution">
    <text evidence="3">The sequence shown here is derived from an EMBL/GenBank/DDBJ whole genome shotgun (WGS) entry which is preliminary data.</text>
</comment>
<protein>
    <recommendedName>
        <fullName evidence="2">FHA domain-containing protein</fullName>
    </recommendedName>
</protein>
<keyword evidence="4" id="KW-1185">Reference proteome</keyword>
<dbReference type="Gene3D" id="2.60.200.20">
    <property type="match status" value="1"/>
</dbReference>
<dbReference type="InterPro" id="IPR050923">
    <property type="entry name" value="Cell_Proc_Reg/RNA_Proc"/>
</dbReference>
<reference evidence="3 4" key="1">
    <citation type="submission" date="2021-01" db="EMBL/GenBank/DDBJ databases">
        <title>Whole genome shotgun sequence of Asanoa siamensis NBRC 107932.</title>
        <authorList>
            <person name="Komaki H."/>
            <person name="Tamura T."/>
        </authorList>
    </citation>
    <scope>NUCLEOTIDE SEQUENCE [LARGE SCALE GENOMIC DNA]</scope>
    <source>
        <strain evidence="3 4">NBRC 107932</strain>
    </source>
</reference>
<name>A0ABQ4CJV2_9ACTN</name>
<organism evidence="3 4">
    <name type="scientific">Asanoa siamensis</name>
    <dbReference type="NCBI Taxonomy" id="926357"/>
    <lineage>
        <taxon>Bacteria</taxon>
        <taxon>Bacillati</taxon>
        <taxon>Actinomycetota</taxon>
        <taxon>Actinomycetes</taxon>
        <taxon>Micromonosporales</taxon>
        <taxon>Micromonosporaceae</taxon>
        <taxon>Asanoa</taxon>
    </lineage>
</organism>
<proteinExistence type="predicted"/>
<dbReference type="EMBL" id="BONE01000006">
    <property type="protein sequence ID" value="GIF71546.1"/>
    <property type="molecule type" value="Genomic_DNA"/>
</dbReference>
<sequence length="203" mass="22128">MTGYLEMWGPAGPSMIRLDADRLSLGSADSNDLAVPADRLLSRLHAVFERYPAGWCVRDLGSRNGTFVNGRRIWQERALADGDEIRAGASRFVLRAGRVPAGQVTEAGAPPPDLTARERDVLIQLCRPLLAGETFTEPASSREIAAALVVTEAAVKQHLLRLYAKFGITGEGERRRVRLANEAVSRNAITRADLREPGRRGDG</sequence>
<dbReference type="Pfam" id="PF00498">
    <property type="entry name" value="FHA"/>
    <property type="match status" value="1"/>
</dbReference>
<accession>A0ABQ4CJV2</accession>
<evidence type="ECO:0000256" key="1">
    <source>
        <dbReference type="ARBA" id="ARBA00022553"/>
    </source>
</evidence>
<dbReference type="Proteomes" id="UP000604117">
    <property type="component" value="Unassembled WGS sequence"/>
</dbReference>
<dbReference type="CDD" id="cd00060">
    <property type="entry name" value="FHA"/>
    <property type="match status" value="1"/>
</dbReference>
<dbReference type="InterPro" id="IPR008984">
    <property type="entry name" value="SMAD_FHA_dom_sf"/>
</dbReference>
<evidence type="ECO:0000313" key="4">
    <source>
        <dbReference type="Proteomes" id="UP000604117"/>
    </source>
</evidence>
<dbReference type="PANTHER" id="PTHR23308">
    <property type="entry name" value="NUCLEAR INHIBITOR OF PROTEIN PHOSPHATASE-1"/>
    <property type="match status" value="1"/>
</dbReference>
<feature type="domain" description="FHA" evidence="2">
    <location>
        <begin position="23"/>
        <end position="73"/>
    </location>
</feature>
<keyword evidence="1" id="KW-0597">Phosphoprotein</keyword>
<dbReference type="Gene3D" id="1.10.10.10">
    <property type="entry name" value="Winged helix-like DNA-binding domain superfamily/Winged helix DNA-binding domain"/>
    <property type="match status" value="1"/>
</dbReference>
<dbReference type="SUPFAM" id="SSF46894">
    <property type="entry name" value="C-terminal effector domain of the bipartite response regulators"/>
    <property type="match status" value="1"/>
</dbReference>